<evidence type="ECO:0000313" key="2">
    <source>
        <dbReference type="EMBL" id="SDP81782.1"/>
    </source>
</evidence>
<dbReference type="Pfam" id="PF12697">
    <property type="entry name" value="Abhydrolase_6"/>
    <property type="match status" value="1"/>
</dbReference>
<evidence type="ECO:0000259" key="1">
    <source>
        <dbReference type="Pfam" id="PF12697"/>
    </source>
</evidence>
<keyword evidence="2" id="KW-0378">Hydrolase</keyword>
<dbReference type="SUPFAM" id="SSF53474">
    <property type="entry name" value="alpha/beta-Hydrolases"/>
    <property type="match status" value="1"/>
</dbReference>
<protein>
    <submittedName>
        <fullName evidence="2">Alpha/beta hydrolase family protein</fullName>
    </submittedName>
</protein>
<dbReference type="AlphaFoldDB" id="A0A1H0VT85"/>
<reference evidence="3" key="1">
    <citation type="submission" date="2016-10" db="EMBL/GenBank/DDBJ databases">
        <authorList>
            <person name="Varghese N."/>
            <person name="Submissions S."/>
        </authorList>
    </citation>
    <scope>NUCLEOTIDE SEQUENCE [LARGE SCALE GENOMIC DNA]</scope>
    <source>
        <strain evidence="3">IBRC-M 10655</strain>
    </source>
</reference>
<gene>
    <name evidence="2" type="ORF">SAMN05192558_115107</name>
</gene>
<organism evidence="2 3">
    <name type="scientific">Actinokineospora alba</name>
    <dbReference type="NCBI Taxonomy" id="504798"/>
    <lineage>
        <taxon>Bacteria</taxon>
        <taxon>Bacillati</taxon>
        <taxon>Actinomycetota</taxon>
        <taxon>Actinomycetes</taxon>
        <taxon>Pseudonocardiales</taxon>
        <taxon>Pseudonocardiaceae</taxon>
        <taxon>Actinokineospora</taxon>
    </lineage>
</organism>
<dbReference type="Proteomes" id="UP000199651">
    <property type="component" value="Unassembled WGS sequence"/>
</dbReference>
<dbReference type="RefSeq" id="WP_228770267.1">
    <property type="nucleotide sequence ID" value="NZ_FNDV01000004.1"/>
</dbReference>
<feature type="domain" description="AB hydrolase-1" evidence="1">
    <location>
        <begin position="53"/>
        <end position="255"/>
    </location>
</feature>
<dbReference type="GO" id="GO:0016787">
    <property type="term" value="F:hydrolase activity"/>
    <property type="evidence" value="ECO:0007669"/>
    <property type="project" value="UniProtKB-KW"/>
</dbReference>
<keyword evidence="3" id="KW-1185">Reference proteome</keyword>
<dbReference type="STRING" id="504798.SAMN05421871_104458"/>
<dbReference type="EMBL" id="FNJB01000015">
    <property type="protein sequence ID" value="SDP81782.1"/>
    <property type="molecule type" value="Genomic_DNA"/>
</dbReference>
<name>A0A1H0VT85_9PSEU</name>
<proteinExistence type="predicted"/>
<evidence type="ECO:0000313" key="3">
    <source>
        <dbReference type="Proteomes" id="UP000199651"/>
    </source>
</evidence>
<accession>A0A1H0VT85</accession>
<dbReference type="InterPro" id="IPR029058">
    <property type="entry name" value="AB_hydrolase_fold"/>
</dbReference>
<sequence length="288" mass="31411">MRILGDRLQPLMAAVDTALSEHTLRAIITGVPSLLRHPIWRTTDPDQGNGQGVVLVPGFGVGEYSLALTASWLRARGYKPIGARIGFNVGCTTTLVNRILQRITEHADATGGPVVLIGQSRGGYLARLAAVRTPEMVRGLVMLGSPVLDPLGASPSVLKVARSLARLSTYGVPGLLDQDCFEGDCYRESVEALTIPLPPNVPAVAVYSRLDRIAPWQLCRDPYARCVEVRSTHTGMAFDPDVYTAIEPRLRRWARRRDTGRAREAVRVAETAEIPETVEAMIPRQRAS</sequence>
<dbReference type="Gene3D" id="3.40.50.1820">
    <property type="entry name" value="alpha/beta hydrolase"/>
    <property type="match status" value="1"/>
</dbReference>
<dbReference type="InterPro" id="IPR000073">
    <property type="entry name" value="AB_hydrolase_1"/>
</dbReference>